<dbReference type="AlphaFoldDB" id="A0A067SRH5"/>
<proteinExistence type="predicted"/>
<dbReference type="PROSITE" id="PS50097">
    <property type="entry name" value="BTB"/>
    <property type="match status" value="1"/>
</dbReference>
<dbReference type="SMART" id="SM00225">
    <property type="entry name" value="BTB"/>
    <property type="match status" value="1"/>
</dbReference>
<feature type="domain" description="BTB" evidence="2">
    <location>
        <begin position="31"/>
        <end position="61"/>
    </location>
</feature>
<dbReference type="Pfam" id="PF00651">
    <property type="entry name" value="BTB"/>
    <property type="match status" value="1"/>
</dbReference>
<dbReference type="SUPFAM" id="SSF54695">
    <property type="entry name" value="POZ domain"/>
    <property type="match status" value="1"/>
</dbReference>
<feature type="region of interest" description="Disordered" evidence="1">
    <location>
        <begin position="1"/>
        <end position="21"/>
    </location>
</feature>
<name>A0A067SRH5_GALM3</name>
<evidence type="ECO:0000313" key="3">
    <source>
        <dbReference type="EMBL" id="KDR72647.1"/>
    </source>
</evidence>
<accession>A0A067SRH5</accession>
<reference evidence="4" key="1">
    <citation type="journal article" date="2014" name="Proc. Natl. Acad. Sci. U.S.A.">
        <title>Extensive sampling of basidiomycete genomes demonstrates inadequacy of the white-rot/brown-rot paradigm for wood decay fungi.</title>
        <authorList>
            <person name="Riley R."/>
            <person name="Salamov A.A."/>
            <person name="Brown D.W."/>
            <person name="Nagy L.G."/>
            <person name="Floudas D."/>
            <person name="Held B.W."/>
            <person name="Levasseur A."/>
            <person name="Lombard V."/>
            <person name="Morin E."/>
            <person name="Otillar R."/>
            <person name="Lindquist E.A."/>
            <person name="Sun H."/>
            <person name="LaButti K.M."/>
            <person name="Schmutz J."/>
            <person name="Jabbour D."/>
            <person name="Luo H."/>
            <person name="Baker S.E."/>
            <person name="Pisabarro A.G."/>
            <person name="Walton J.D."/>
            <person name="Blanchette R.A."/>
            <person name="Henrissat B."/>
            <person name="Martin F."/>
            <person name="Cullen D."/>
            <person name="Hibbett D.S."/>
            <person name="Grigoriev I.V."/>
        </authorList>
    </citation>
    <scope>NUCLEOTIDE SEQUENCE [LARGE SCALE GENOMIC DNA]</scope>
    <source>
        <strain evidence="4">CBS 339.88</strain>
    </source>
</reference>
<keyword evidence="4" id="KW-1185">Reference proteome</keyword>
<evidence type="ECO:0000256" key="1">
    <source>
        <dbReference type="SAM" id="MobiDB-lite"/>
    </source>
</evidence>
<dbReference type="Gene3D" id="3.30.710.10">
    <property type="entry name" value="Potassium Channel Kv1.1, Chain A"/>
    <property type="match status" value="1"/>
</dbReference>
<protein>
    <recommendedName>
        <fullName evidence="2">BTB domain-containing protein</fullName>
    </recommendedName>
</protein>
<dbReference type="EMBL" id="KL142388">
    <property type="protein sequence ID" value="KDR72647.1"/>
    <property type="molecule type" value="Genomic_DNA"/>
</dbReference>
<dbReference type="OrthoDB" id="3217871at2759"/>
<sequence>MLSSLSSQDGAPQTQEDPKPARSEAFWFHSGDVVLHVENTRFRVHCEMLSRHSNIFKDTFSMPQFTTVPGHSDEAFVDGCPVVPLFDKASDVGHMLSVFYDNFQTHDWREQMDIDHLSALLRLGKKYEIDYFTKEALRRLRSECPATLNAWDDRDVYGKEGDIVFPLEVDDVTTKIINLAHEVSLPSVLPAAYLRYVQDGTMRSIAEETRICSQDRIHCILGRASVLDFICHKLARWHEREVFTPGEDCSSRKACGVLRRKTVDPDSFLLWGGFDGEYGPIRTLGVDTLSEFCSGCRRSIYSSYNRNRAELWEKLPTFFGLPEWEELKGQDFDKYSYFFESTM</sequence>
<dbReference type="Proteomes" id="UP000027222">
    <property type="component" value="Unassembled WGS sequence"/>
</dbReference>
<gene>
    <name evidence="3" type="ORF">GALMADRAFT_758598</name>
</gene>
<dbReference type="HOGENOM" id="CLU_033082_3_2_1"/>
<dbReference type="InterPro" id="IPR000210">
    <property type="entry name" value="BTB/POZ_dom"/>
</dbReference>
<evidence type="ECO:0000259" key="2">
    <source>
        <dbReference type="PROSITE" id="PS50097"/>
    </source>
</evidence>
<organism evidence="3 4">
    <name type="scientific">Galerina marginata (strain CBS 339.88)</name>
    <dbReference type="NCBI Taxonomy" id="685588"/>
    <lineage>
        <taxon>Eukaryota</taxon>
        <taxon>Fungi</taxon>
        <taxon>Dikarya</taxon>
        <taxon>Basidiomycota</taxon>
        <taxon>Agaricomycotina</taxon>
        <taxon>Agaricomycetes</taxon>
        <taxon>Agaricomycetidae</taxon>
        <taxon>Agaricales</taxon>
        <taxon>Agaricineae</taxon>
        <taxon>Strophariaceae</taxon>
        <taxon>Galerina</taxon>
    </lineage>
</organism>
<feature type="compositionally biased region" description="Polar residues" evidence="1">
    <location>
        <begin position="1"/>
        <end position="15"/>
    </location>
</feature>
<dbReference type="InterPro" id="IPR011333">
    <property type="entry name" value="SKP1/BTB/POZ_sf"/>
</dbReference>
<evidence type="ECO:0000313" key="4">
    <source>
        <dbReference type="Proteomes" id="UP000027222"/>
    </source>
</evidence>